<proteinExistence type="predicted"/>
<dbReference type="eggNOG" id="ENOG50313NQ">
    <property type="taxonomic scope" value="Bacteria"/>
</dbReference>
<keyword evidence="1" id="KW-0614">Plasmid</keyword>
<gene>
    <name evidence="1" type="ordered locus">Pden_5121</name>
</gene>
<dbReference type="OrthoDB" id="7775285at2"/>
<dbReference type="EnsemblBacteria" id="ABL73181">
    <property type="protein sequence ID" value="ABL73181"/>
    <property type="gene ID" value="Pden_5121"/>
</dbReference>
<evidence type="ECO:0000313" key="1">
    <source>
        <dbReference type="EMBL" id="ABL73181.1"/>
    </source>
</evidence>
<dbReference type="EMBL" id="CP000491">
    <property type="protein sequence ID" value="ABL73181.1"/>
    <property type="molecule type" value="Genomic_DNA"/>
</dbReference>
<reference evidence="2" key="1">
    <citation type="submission" date="2006-12" db="EMBL/GenBank/DDBJ databases">
        <title>Complete sequence of plasmid 1 of Paracoccus denitrificans PD1222.</title>
        <authorList>
            <person name="Copeland A."/>
            <person name="Lucas S."/>
            <person name="Lapidus A."/>
            <person name="Barry K."/>
            <person name="Detter J.C."/>
            <person name="Glavina del Rio T."/>
            <person name="Hammon N."/>
            <person name="Israni S."/>
            <person name="Dalin E."/>
            <person name="Tice H."/>
            <person name="Pitluck S."/>
            <person name="Munk A.C."/>
            <person name="Brettin T."/>
            <person name="Bruce D."/>
            <person name="Han C."/>
            <person name="Tapia R."/>
            <person name="Gilna P."/>
            <person name="Schmutz J."/>
            <person name="Larimer F."/>
            <person name="Land M."/>
            <person name="Hauser L."/>
            <person name="Kyrpides N."/>
            <person name="Lykidis A."/>
            <person name="Spiro S."/>
            <person name="Richardson D.J."/>
            <person name="Moir J.W.B."/>
            <person name="Ferguson S.J."/>
            <person name="van Spanning R.J.M."/>
            <person name="Richardson P."/>
        </authorList>
    </citation>
    <scope>NUCLEOTIDE SEQUENCE [LARGE SCALE GENOMIC DNA]</scope>
    <source>
        <strain evidence="2">Pd 1222</strain>
        <plasmid evidence="2">pPD1222</plasmid>
    </source>
</reference>
<keyword evidence="2" id="KW-1185">Reference proteome</keyword>
<accession>A1BCD7</accession>
<organism evidence="1 2">
    <name type="scientific">Paracoccus denitrificans (strain Pd 1222)</name>
    <dbReference type="NCBI Taxonomy" id="318586"/>
    <lineage>
        <taxon>Bacteria</taxon>
        <taxon>Pseudomonadati</taxon>
        <taxon>Pseudomonadota</taxon>
        <taxon>Alphaproteobacteria</taxon>
        <taxon>Rhodobacterales</taxon>
        <taxon>Paracoccaceae</taxon>
        <taxon>Paracoccus</taxon>
    </lineage>
</organism>
<protein>
    <submittedName>
        <fullName evidence="1">Uncharacterized protein</fullName>
    </submittedName>
</protein>
<dbReference type="Proteomes" id="UP000000361">
    <property type="component" value="Chromosome 1"/>
</dbReference>
<dbReference type="HOGENOM" id="CLU_2539511_0_0_5"/>
<evidence type="ECO:0000313" key="2">
    <source>
        <dbReference type="Proteomes" id="UP000000361"/>
    </source>
</evidence>
<name>A1BCD7_PARDP</name>
<dbReference type="AlphaFoldDB" id="A1BCD7"/>
<dbReference type="RefSeq" id="WP_011751339.1">
    <property type="nucleotide sequence ID" value="NC_008688.1"/>
</dbReference>
<sequence length="83" mass="8932">MNQFIVTNGTGANAEEGQLFSVRLIDRRTGEVPSLNGIPLSMLTHSPRAAIAAFMRGRDRLLWRAEVEPVNARDGGSSHGAVS</sequence>
<dbReference type="KEGG" id="pde:Pden_5121"/>
<dbReference type="GeneID" id="93454538"/>
<geneLocation type="plasmid" evidence="2">
    <name>pPD1222</name>
</geneLocation>